<dbReference type="Proteomes" id="UP000807769">
    <property type="component" value="Unassembled WGS sequence"/>
</dbReference>
<evidence type="ECO:0000313" key="1">
    <source>
        <dbReference type="EMBL" id="KAG1798793.1"/>
    </source>
</evidence>
<evidence type="ECO:0000313" key="2">
    <source>
        <dbReference type="Proteomes" id="UP000807769"/>
    </source>
</evidence>
<proteinExistence type="predicted"/>
<dbReference type="GeneID" id="64627788"/>
<gene>
    <name evidence="1" type="ORF">BJ212DRAFT_1305652</name>
</gene>
<dbReference type="EMBL" id="JABBWG010000161">
    <property type="protein sequence ID" value="KAG1798793.1"/>
    <property type="molecule type" value="Genomic_DNA"/>
</dbReference>
<keyword evidence="2" id="KW-1185">Reference proteome</keyword>
<protein>
    <submittedName>
        <fullName evidence="1">Uncharacterized protein</fullName>
    </submittedName>
</protein>
<accession>A0A9P7DMZ3</accession>
<reference evidence="1" key="1">
    <citation type="journal article" date="2020" name="New Phytol.">
        <title>Comparative genomics reveals dynamic genome evolution in host specialist ectomycorrhizal fungi.</title>
        <authorList>
            <person name="Lofgren L.A."/>
            <person name="Nguyen N.H."/>
            <person name="Vilgalys R."/>
            <person name="Ruytinx J."/>
            <person name="Liao H.L."/>
            <person name="Branco S."/>
            <person name="Kuo A."/>
            <person name="LaButti K."/>
            <person name="Lipzen A."/>
            <person name="Andreopoulos W."/>
            <person name="Pangilinan J."/>
            <person name="Riley R."/>
            <person name="Hundley H."/>
            <person name="Na H."/>
            <person name="Barry K."/>
            <person name="Grigoriev I.V."/>
            <person name="Stajich J.E."/>
            <person name="Kennedy P.G."/>
        </authorList>
    </citation>
    <scope>NUCLEOTIDE SEQUENCE</scope>
    <source>
        <strain evidence="1">MN1</strain>
    </source>
</reference>
<sequence length="211" mass="22494">MANLLDDARGIFHKHPNLLALYHNLNPMLNQSVINFQTEVTVKPPTLTTLCKHEMSLLPDPVDSEDIGQGSWVTTEPTPAAATTTTAPIVATPTDATSIIATPIIVTPIVAAVSPIAATVAPIAAAVALNATMLQHPQRQWQLPLRYHDNSPVRTGHMPYDGEYIDIDNVSGGEEDDLPAPRVRAPPVPSPMQTAASTIYSTQVDPLAMGA</sequence>
<dbReference type="AlphaFoldDB" id="A0A9P7DMZ3"/>
<dbReference type="OrthoDB" id="2690377at2759"/>
<dbReference type="RefSeq" id="XP_041185660.1">
    <property type="nucleotide sequence ID" value="XM_041333771.1"/>
</dbReference>
<organism evidence="1 2">
    <name type="scientific">Suillus subaureus</name>
    <dbReference type="NCBI Taxonomy" id="48587"/>
    <lineage>
        <taxon>Eukaryota</taxon>
        <taxon>Fungi</taxon>
        <taxon>Dikarya</taxon>
        <taxon>Basidiomycota</taxon>
        <taxon>Agaricomycotina</taxon>
        <taxon>Agaricomycetes</taxon>
        <taxon>Agaricomycetidae</taxon>
        <taxon>Boletales</taxon>
        <taxon>Suillineae</taxon>
        <taxon>Suillaceae</taxon>
        <taxon>Suillus</taxon>
    </lineage>
</organism>
<comment type="caution">
    <text evidence="1">The sequence shown here is derived from an EMBL/GenBank/DDBJ whole genome shotgun (WGS) entry which is preliminary data.</text>
</comment>
<name>A0A9P7DMZ3_9AGAM</name>